<feature type="transmembrane region" description="Helical" evidence="1">
    <location>
        <begin position="6"/>
        <end position="28"/>
    </location>
</feature>
<sequence>MKQKNILGRILFYFGIAVIILGSIQAILNAQMMQYDHNGIERMEFEWRYFLMSFIQHLISGVTIIALSEVIRLLNTLNYNFSIVRMVSEDFQPASLEKGREQPQIDNWTLTESEKAKIHELYSDKAILEIIPSHKKGYCIVTLQDFNGPLKSFQKVVDINDVGAKEVHDPVIKKQLLSFLDEK</sequence>
<keyword evidence="1" id="KW-0812">Transmembrane</keyword>
<proteinExistence type="predicted"/>
<keyword evidence="1" id="KW-0472">Membrane</keyword>
<dbReference type="RefSeq" id="WP_379497170.1">
    <property type="nucleotide sequence ID" value="NZ_JBHSAO010000008.1"/>
</dbReference>
<evidence type="ECO:0000313" key="3">
    <source>
        <dbReference type="Proteomes" id="UP001595772"/>
    </source>
</evidence>
<name>A0ABV8H1H1_9BACI</name>
<organism evidence="2 3">
    <name type="scientific">Oceanobacillus longus</name>
    <dbReference type="NCBI Taxonomy" id="930120"/>
    <lineage>
        <taxon>Bacteria</taxon>
        <taxon>Bacillati</taxon>
        <taxon>Bacillota</taxon>
        <taxon>Bacilli</taxon>
        <taxon>Bacillales</taxon>
        <taxon>Bacillaceae</taxon>
        <taxon>Oceanobacillus</taxon>
    </lineage>
</organism>
<dbReference type="EMBL" id="JBHSAO010000008">
    <property type="protein sequence ID" value="MFC4024684.1"/>
    <property type="molecule type" value="Genomic_DNA"/>
</dbReference>
<comment type="caution">
    <text evidence="2">The sequence shown here is derived from an EMBL/GenBank/DDBJ whole genome shotgun (WGS) entry which is preliminary data.</text>
</comment>
<feature type="transmembrane region" description="Helical" evidence="1">
    <location>
        <begin position="49"/>
        <end position="68"/>
    </location>
</feature>
<accession>A0ABV8H1H1</accession>
<keyword evidence="1" id="KW-1133">Transmembrane helix</keyword>
<gene>
    <name evidence="2" type="ORF">ACFOUV_12850</name>
</gene>
<evidence type="ECO:0000313" key="2">
    <source>
        <dbReference type="EMBL" id="MFC4024684.1"/>
    </source>
</evidence>
<dbReference type="Proteomes" id="UP001595772">
    <property type="component" value="Unassembled WGS sequence"/>
</dbReference>
<protein>
    <submittedName>
        <fullName evidence="2">Uncharacterized protein</fullName>
    </submittedName>
</protein>
<evidence type="ECO:0000256" key="1">
    <source>
        <dbReference type="SAM" id="Phobius"/>
    </source>
</evidence>
<reference evidence="3" key="1">
    <citation type="journal article" date="2019" name="Int. J. Syst. Evol. Microbiol.">
        <title>The Global Catalogue of Microorganisms (GCM) 10K type strain sequencing project: providing services to taxonomists for standard genome sequencing and annotation.</title>
        <authorList>
            <consortium name="The Broad Institute Genomics Platform"/>
            <consortium name="The Broad Institute Genome Sequencing Center for Infectious Disease"/>
            <person name="Wu L."/>
            <person name="Ma J."/>
        </authorList>
    </citation>
    <scope>NUCLEOTIDE SEQUENCE [LARGE SCALE GENOMIC DNA]</scope>
    <source>
        <strain evidence="3">IBRC-M 10703</strain>
    </source>
</reference>
<keyword evidence="3" id="KW-1185">Reference proteome</keyword>